<dbReference type="Proteomes" id="UP001239111">
    <property type="component" value="Chromosome 4"/>
</dbReference>
<comment type="caution">
    <text evidence="1">The sequence shown here is derived from an EMBL/GenBank/DDBJ whole genome shotgun (WGS) entry which is preliminary data.</text>
</comment>
<name>A0ACC2N7A6_9HYME</name>
<protein>
    <submittedName>
        <fullName evidence="1">Uncharacterized protein</fullName>
    </submittedName>
</protein>
<reference evidence="1" key="1">
    <citation type="submission" date="2023-04" db="EMBL/GenBank/DDBJ databases">
        <title>A chromosome-level genome assembly of the parasitoid wasp Eretmocerus hayati.</title>
        <authorList>
            <person name="Zhong Y."/>
            <person name="Liu S."/>
            <person name="Liu Y."/>
        </authorList>
    </citation>
    <scope>NUCLEOTIDE SEQUENCE</scope>
    <source>
        <strain evidence="1">ZJU_SS_LIU_2023</strain>
    </source>
</reference>
<gene>
    <name evidence="1" type="ORF">QAD02_007197</name>
</gene>
<keyword evidence="2" id="KW-1185">Reference proteome</keyword>
<accession>A0ACC2N7A6</accession>
<sequence>MMEQLQKREDEQMLRQTQVRERKLLKEQKRLRRREKAELLRSLRELKSTIMEKERKFLDQIKDLRKQLKNTKNKDDEACLRIKILYLDSQVLKINEKLLAHGKDSAPLRLNIKEEKLE</sequence>
<organism evidence="1 2">
    <name type="scientific">Eretmocerus hayati</name>
    <dbReference type="NCBI Taxonomy" id="131215"/>
    <lineage>
        <taxon>Eukaryota</taxon>
        <taxon>Metazoa</taxon>
        <taxon>Ecdysozoa</taxon>
        <taxon>Arthropoda</taxon>
        <taxon>Hexapoda</taxon>
        <taxon>Insecta</taxon>
        <taxon>Pterygota</taxon>
        <taxon>Neoptera</taxon>
        <taxon>Endopterygota</taxon>
        <taxon>Hymenoptera</taxon>
        <taxon>Apocrita</taxon>
        <taxon>Proctotrupomorpha</taxon>
        <taxon>Chalcidoidea</taxon>
        <taxon>Aphelinidae</taxon>
        <taxon>Aphelininae</taxon>
        <taxon>Eretmocerus</taxon>
    </lineage>
</organism>
<dbReference type="EMBL" id="CM056744">
    <property type="protein sequence ID" value="KAJ8665535.1"/>
    <property type="molecule type" value="Genomic_DNA"/>
</dbReference>
<evidence type="ECO:0000313" key="1">
    <source>
        <dbReference type="EMBL" id="KAJ8665535.1"/>
    </source>
</evidence>
<evidence type="ECO:0000313" key="2">
    <source>
        <dbReference type="Proteomes" id="UP001239111"/>
    </source>
</evidence>
<proteinExistence type="predicted"/>